<feature type="compositionally biased region" description="Acidic residues" evidence="6">
    <location>
        <begin position="85"/>
        <end position="94"/>
    </location>
</feature>
<dbReference type="SUPFAM" id="SSF88659">
    <property type="entry name" value="Sigma3 and sigma4 domains of RNA polymerase sigma factors"/>
    <property type="match status" value="1"/>
</dbReference>
<dbReference type="InterPro" id="IPR039425">
    <property type="entry name" value="RNA_pol_sigma-70-like"/>
</dbReference>
<evidence type="ECO:0000256" key="7">
    <source>
        <dbReference type="SAM" id="Phobius"/>
    </source>
</evidence>
<dbReference type="CDD" id="cd00093">
    <property type="entry name" value="HTH_XRE"/>
    <property type="match status" value="1"/>
</dbReference>
<evidence type="ECO:0000256" key="5">
    <source>
        <dbReference type="ARBA" id="ARBA00023163"/>
    </source>
</evidence>
<dbReference type="GO" id="GO:0003677">
    <property type="term" value="F:DNA binding"/>
    <property type="evidence" value="ECO:0007669"/>
    <property type="project" value="UniProtKB-KW"/>
</dbReference>
<keyword evidence="7" id="KW-1133">Transmembrane helix</keyword>
<evidence type="ECO:0000256" key="1">
    <source>
        <dbReference type="ARBA" id="ARBA00010641"/>
    </source>
</evidence>
<keyword evidence="2" id="KW-0805">Transcription regulation</keyword>
<dbReference type="InterPro" id="IPR036388">
    <property type="entry name" value="WH-like_DNA-bd_sf"/>
</dbReference>
<keyword evidence="7" id="KW-0472">Membrane</keyword>
<feature type="region of interest" description="Disordered" evidence="6">
    <location>
        <begin position="1"/>
        <end position="22"/>
    </location>
</feature>
<proteinExistence type="inferred from homology"/>
<feature type="compositionally biased region" description="Polar residues" evidence="6">
    <location>
        <begin position="1"/>
        <end position="11"/>
    </location>
</feature>
<feature type="region of interest" description="Disordered" evidence="6">
    <location>
        <begin position="83"/>
        <end position="277"/>
    </location>
</feature>
<evidence type="ECO:0000313" key="9">
    <source>
        <dbReference type="EMBL" id="WTW61946.1"/>
    </source>
</evidence>
<dbReference type="Pfam" id="PF01381">
    <property type="entry name" value="HTH_3"/>
    <property type="match status" value="1"/>
</dbReference>
<dbReference type="InterPro" id="IPR010982">
    <property type="entry name" value="Lambda_DNA-bd_dom_sf"/>
</dbReference>
<name>A0AAU2V3E2_9ACTN</name>
<evidence type="ECO:0000256" key="3">
    <source>
        <dbReference type="ARBA" id="ARBA00023082"/>
    </source>
</evidence>
<evidence type="ECO:0000256" key="4">
    <source>
        <dbReference type="ARBA" id="ARBA00023125"/>
    </source>
</evidence>
<evidence type="ECO:0000256" key="6">
    <source>
        <dbReference type="SAM" id="MobiDB-lite"/>
    </source>
</evidence>
<dbReference type="GO" id="GO:0016987">
    <property type="term" value="F:sigma factor activity"/>
    <property type="evidence" value="ECO:0007669"/>
    <property type="project" value="UniProtKB-KW"/>
</dbReference>
<keyword evidence="4" id="KW-0238">DNA-binding</keyword>
<feature type="compositionally biased region" description="Pro residues" evidence="6">
    <location>
        <begin position="150"/>
        <end position="163"/>
    </location>
</feature>
<feature type="transmembrane region" description="Helical" evidence="7">
    <location>
        <begin position="475"/>
        <end position="498"/>
    </location>
</feature>
<dbReference type="EMBL" id="CP108318">
    <property type="protein sequence ID" value="WTW61946.1"/>
    <property type="molecule type" value="Genomic_DNA"/>
</dbReference>
<sequence length="551" mass="58101">MTQSTADTNDTGAGCPLPTPKERRRLREAKDLSEAQVATAVGVTRRTVRSWETGRTTPRGRKGESYARLLAAIEAEMAAVADQVADQDDLDDGGGQEAPRPAAAARARSAHGAEQPAKPHAANTRPRPAAKKAAKPPATPHTRHDRPSPTSSPTPAPSSPAPTPAASVPFPAKETLKSGTPTGAAALTGGGARTLPERPQEAEEPAAAAGGSEPGTESGTEAEPGTATEAGTEPEATRKAPPAPPAPIAPPASADAHPEQPPAMPTPVPTPTPVPVPLTPAEAFDALYRSTASDLARQAYLLTGRTRLSRESVERAFHLAWENWPEVATDRDPAGWVRAAAYEYAMAPWHRLRRAHKQPDQPPAEPERRALLDALLDLPPSYRRTVLLYDGLGLDLPETAAETEASTPAAANRLLHARDAIARRVPAAAGAETPEALSSVLRERITDLALAGPASLTALPSAPVVRTGGERRRQFWTRAAIAFTTLIVGATLFTVVTVPHYHVRPVPPGERVAGVPVNSGPQSLTGEDVQLRDKLRTEPARGPHRLVLDIR</sequence>
<dbReference type="SMART" id="SM00530">
    <property type="entry name" value="HTH_XRE"/>
    <property type="match status" value="1"/>
</dbReference>
<dbReference type="SUPFAM" id="SSF88946">
    <property type="entry name" value="Sigma2 domain of RNA polymerase sigma factors"/>
    <property type="match status" value="1"/>
</dbReference>
<feature type="compositionally biased region" description="Pro residues" evidence="6">
    <location>
        <begin position="241"/>
        <end position="250"/>
    </location>
</feature>
<protein>
    <submittedName>
        <fullName evidence="9">Helix-turn-helix domain-containing protein</fullName>
    </submittedName>
</protein>
<dbReference type="Gene3D" id="1.10.260.40">
    <property type="entry name" value="lambda repressor-like DNA-binding domains"/>
    <property type="match status" value="1"/>
</dbReference>
<feature type="compositionally biased region" description="Low complexity" evidence="6">
    <location>
        <begin position="97"/>
        <end position="107"/>
    </location>
</feature>
<dbReference type="SUPFAM" id="SSF47413">
    <property type="entry name" value="lambda repressor-like DNA-binding domains"/>
    <property type="match status" value="1"/>
</dbReference>
<feature type="compositionally biased region" description="Low complexity" evidence="6">
    <location>
        <begin position="205"/>
        <end position="234"/>
    </location>
</feature>
<dbReference type="InterPro" id="IPR013325">
    <property type="entry name" value="RNA_pol_sigma_r2"/>
</dbReference>
<dbReference type="GO" id="GO:0006352">
    <property type="term" value="P:DNA-templated transcription initiation"/>
    <property type="evidence" value="ECO:0007669"/>
    <property type="project" value="InterPro"/>
</dbReference>
<evidence type="ECO:0000256" key="2">
    <source>
        <dbReference type="ARBA" id="ARBA00023015"/>
    </source>
</evidence>
<comment type="similarity">
    <text evidence="1">Belongs to the sigma-70 factor family. ECF subfamily.</text>
</comment>
<feature type="compositionally biased region" description="Pro residues" evidence="6">
    <location>
        <begin position="259"/>
        <end position="277"/>
    </location>
</feature>
<dbReference type="InterPro" id="IPR013249">
    <property type="entry name" value="RNA_pol_sigma70_r4_t2"/>
</dbReference>
<keyword evidence="5" id="KW-0804">Transcription</keyword>
<dbReference type="PANTHER" id="PTHR43133">
    <property type="entry name" value="RNA POLYMERASE ECF-TYPE SIGMA FACTO"/>
    <property type="match status" value="1"/>
</dbReference>
<evidence type="ECO:0000259" key="8">
    <source>
        <dbReference type="PROSITE" id="PS50943"/>
    </source>
</evidence>
<accession>A0AAU2V3E2</accession>
<dbReference type="Gene3D" id="1.10.10.10">
    <property type="entry name" value="Winged helix-like DNA-binding domain superfamily/Winged helix DNA-binding domain"/>
    <property type="match status" value="1"/>
</dbReference>
<keyword evidence="3" id="KW-0731">Sigma factor</keyword>
<dbReference type="InterPro" id="IPR013324">
    <property type="entry name" value="RNA_pol_sigma_r3/r4-like"/>
</dbReference>
<reference evidence="9" key="1">
    <citation type="submission" date="2022-10" db="EMBL/GenBank/DDBJ databases">
        <title>The complete genomes of actinobacterial strains from the NBC collection.</title>
        <authorList>
            <person name="Joergensen T.S."/>
            <person name="Alvarez Arevalo M."/>
            <person name="Sterndorff E.B."/>
            <person name="Faurdal D."/>
            <person name="Vuksanovic O."/>
            <person name="Mourched A.-S."/>
            <person name="Charusanti P."/>
            <person name="Shaw S."/>
            <person name="Blin K."/>
            <person name="Weber T."/>
        </authorList>
    </citation>
    <scope>NUCLEOTIDE SEQUENCE</scope>
    <source>
        <strain evidence="9">NBC_00003</strain>
    </source>
</reference>
<dbReference type="PANTHER" id="PTHR43133:SF8">
    <property type="entry name" value="RNA POLYMERASE SIGMA FACTOR HI_1459-RELATED"/>
    <property type="match status" value="1"/>
</dbReference>
<gene>
    <name evidence="9" type="ORF">OG549_15480</name>
</gene>
<organism evidence="9">
    <name type="scientific">Streptomyces sp. NBC_00003</name>
    <dbReference type="NCBI Taxonomy" id="2903608"/>
    <lineage>
        <taxon>Bacteria</taxon>
        <taxon>Bacillati</taxon>
        <taxon>Actinomycetota</taxon>
        <taxon>Actinomycetes</taxon>
        <taxon>Kitasatosporales</taxon>
        <taxon>Streptomycetaceae</taxon>
        <taxon>Streptomyces</taxon>
    </lineage>
</organism>
<dbReference type="AlphaFoldDB" id="A0AAU2V3E2"/>
<dbReference type="PROSITE" id="PS50943">
    <property type="entry name" value="HTH_CROC1"/>
    <property type="match status" value="1"/>
</dbReference>
<dbReference type="InterPro" id="IPR001387">
    <property type="entry name" value="Cro/C1-type_HTH"/>
</dbReference>
<dbReference type="Pfam" id="PF08281">
    <property type="entry name" value="Sigma70_r4_2"/>
    <property type="match status" value="1"/>
</dbReference>
<feature type="domain" description="HTH cro/C1-type" evidence="8">
    <location>
        <begin position="24"/>
        <end position="80"/>
    </location>
</feature>
<keyword evidence="7" id="KW-0812">Transmembrane</keyword>